<dbReference type="Gene3D" id="3.40.630.30">
    <property type="match status" value="1"/>
</dbReference>
<accession>A0A8K0VAW3</accession>
<keyword evidence="2" id="KW-0012">Acyltransferase</keyword>
<dbReference type="SUPFAM" id="SSF55729">
    <property type="entry name" value="Acyl-CoA N-acyltransferases (Nat)"/>
    <property type="match status" value="1"/>
</dbReference>
<dbReference type="EMBL" id="JAESVN010000002">
    <property type="protein sequence ID" value="MBL4916828.1"/>
    <property type="molecule type" value="Genomic_DNA"/>
</dbReference>
<evidence type="ECO:0000256" key="1">
    <source>
        <dbReference type="ARBA" id="ARBA00022679"/>
    </source>
</evidence>
<keyword evidence="1" id="KW-0808">Transferase</keyword>
<feature type="domain" description="N-acetyltransferase" evidence="3">
    <location>
        <begin position="1"/>
        <end position="148"/>
    </location>
</feature>
<reference evidence="4" key="1">
    <citation type="submission" date="2021-01" db="EMBL/GenBank/DDBJ databases">
        <title>Tabrizicola alba sp. nov. a motile alkaliphilic bacterium isolated from a soda lake.</title>
        <authorList>
            <person name="Szuroczki S."/>
            <person name="Abbaszade G."/>
            <person name="Schumann P."/>
            <person name="Toth E."/>
        </authorList>
    </citation>
    <scope>NUCLEOTIDE SEQUENCE</scope>
    <source>
        <strain evidence="4">DMG-N-6</strain>
    </source>
</reference>
<organism evidence="4 5">
    <name type="scientific">Szabonella alba</name>
    <dbReference type="NCBI Taxonomy" id="2804194"/>
    <lineage>
        <taxon>Bacteria</taxon>
        <taxon>Pseudomonadati</taxon>
        <taxon>Pseudomonadota</taxon>
        <taxon>Alphaproteobacteria</taxon>
        <taxon>Rhodobacterales</taxon>
        <taxon>Paracoccaceae</taxon>
        <taxon>Szabonella</taxon>
    </lineage>
</organism>
<dbReference type="AlphaFoldDB" id="A0A8K0VAW3"/>
<evidence type="ECO:0000313" key="4">
    <source>
        <dbReference type="EMBL" id="MBL4916828.1"/>
    </source>
</evidence>
<dbReference type="InterPro" id="IPR050832">
    <property type="entry name" value="Bact_Acetyltransf"/>
</dbReference>
<sequence>MIRQAVAGDEPAIRACAVAAFAPYIPLIGRPPAPMTEDFTARIAAGQAYVATDAAGDLTGFILFWPEGDGMLLDSVAVLPRAAGRGIGGALIRFCEDRAQKSGLCAVRLYTNAKMTGNLLLYPRLGYRQTDRRHEAGFDRVYFEKTLK</sequence>
<dbReference type="PANTHER" id="PTHR43877:SF2">
    <property type="entry name" value="AMINOALKYLPHOSPHONATE N-ACETYLTRANSFERASE-RELATED"/>
    <property type="match status" value="1"/>
</dbReference>
<dbReference type="PANTHER" id="PTHR43877">
    <property type="entry name" value="AMINOALKYLPHOSPHONATE N-ACETYLTRANSFERASE-RELATED-RELATED"/>
    <property type="match status" value="1"/>
</dbReference>
<dbReference type="GO" id="GO:0016747">
    <property type="term" value="F:acyltransferase activity, transferring groups other than amino-acyl groups"/>
    <property type="evidence" value="ECO:0007669"/>
    <property type="project" value="InterPro"/>
</dbReference>
<evidence type="ECO:0000313" key="5">
    <source>
        <dbReference type="Proteomes" id="UP000648908"/>
    </source>
</evidence>
<evidence type="ECO:0000259" key="3">
    <source>
        <dbReference type="PROSITE" id="PS51186"/>
    </source>
</evidence>
<dbReference type="Pfam" id="PF13508">
    <property type="entry name" value="Acetyltransf_7"/>
    <property type="match status" value="1"/>
</dbReference>
<comment type="caution">
    <text evidence="4">The sequence shown here is derived from an EMBL/GenBank/DDBJ whole genome shotgun (WGS) entry which is preliminary data.</text>
</comment>
<dbReference type="CDD" id="cd04301">
    <property type="entry name" value="NAT_SF"/>
    <property type="match status" value="1"/>
</dbReference>
<dbReference type="Proteomes" id="UP000648908">
    <property type="component" value="Unassembled WGS sequence"/>
</dbReference>
<evidence type="ECO:0000256" key="2">
    <source>
        <dbReference type="ARBA" id="ARBA00023315"/>
    </source>
</evidence>
<dbReference type="PROSITE" id="PS51186">
    <property type="entry name" value="GNAT"/>
    <property type="match status" value="1"/>
</dbReference>
<keyword evidence="5" id="KW-1185">Reference proteome</keyword>
<proteinExistence type="predicted"/>
<dbReference type="InterPro" id="IPR016181">
    <property type="entry name" value="Acyl_CoA_acyltransferase"/>
</dbReference>
<gene>
    <name evidence="4" type="ORF">JL811_06290</name>
</gene>
<name>A0A8K0VAW3_9RHOB</name>
<protein>
    <submittedName>
        <fullName evidence="4">GNAT family N-acetyltransferase</fullName>
    </submittedName>
</protein>
<dbReference type="InterPro" id="IPR000182">
    <property type="entry name" value="GNAT_dom"/>
</dbReference>
<dbReference type="RefSeq" id="WP_202687638.1">
    <property type="nucleotide sequence ID" value="NZ_JAESVN010000002.1"/>
</dbReference>